<evidence type="ECO:0000256" key="1">
    <source>
        <dbReference type="RuleBase" id="RU004508"/>
    </source>
</evidence>
<keyword evidence="2" id="KW-0808">Transferase</keyword>
<dbReference type="Gene3D" id="3.40.640.10">
    <property type="entry name" value="Type I PLP-dependent aspartate aminotransferase-like (Major domain)"/>
    <property type="match status" value="1"/>
</dbReference>
<organism evidence="2 3">
    <name type="scientific">Natrinema ejinorense</name>
    <dbReference type="NCBI Taxonomy" id="373386"/>
    <lineage>
        <taxon>Archaea</taxon>
        <taxon>Methanobacteriati</taxon>
        <taxon>Methanobacteriota</taxon>
        <taxon>Stenosarchaea group</taxon>
        <taxon>Halobacteria</taxon>
        <taxon>Halobacteriales</taxon>
        <taxon>Natrialbaceae</taxon>
        <taxon>Natrinema</taxon>
    </lineage>
</organism>
<keyword evidence="3" id="KW-1185">Reference proteome</keyword>
<sequence length="376" mass="41122">MTADIPLFRISWGREEITNAIDSITRGSFWANGPYIDEFEKRIEEFVGVSNAVVFNSGTTALVSALRSHGIGDGDEVIVPSFTFISTVNAVRIVGAEPVFADIERECYGLDPNSVSDCITPDTAAIVPVHYAGRPCRIRTLVDIAETHDLVLIEDAAESFGATVNGEKVGSFGDSAMFSFCQNKVAATGEGGAVVTDDDDLAAELRLLRSHGRASSDYFESQSSGEYRTLGNNFRLPDVVAAIGVAQLQRIDELIRGRRRVARRYRESLATLDAVEPMGEPADGRHVYQLFTVTLEPSVQRDALMGALDEQGVSSKIYFHPVHRSAYYRSTHEKPVDHLDVTEEIASRVVSLPIHPELTDEEIDHVVSSMETALTA</sequence>
<dbReference type="InterPro" id="IPR015422">
    <property type="entry name" value="PyrdxlP-dep_Trfase_small"/>
</dbReference>
<dbReference type="PIRSF" id="PIRSF000390">
    <property type="entry name" value="PLP_StrS"/>
    <property type="match status" value="1"/>
</dbReference>
<dbReference type="InterPro" id="IPR000653">
    <property type="entry name" value="DegT/StrS_aminotransferase"/>
</dbReference>
<dbReference type="InterPro" id="IPR015421">
    <property type="entry name" value="PyrdxlP-dep_Trfase_major"/>
</dbReference>
<proteinExistence type="inferred from homology"/>
<dbReference type="GO" id="GO:0008483">
    <property type="term" value="F:transaminase activity"/>
    <property type="evidence" value="ECO:0007669"/>
    <property type="project" value="UniProtKB-KW"/>
</dbReference>
<dbReference type="Pfam" id="PF01041">
    <property type="entry name" value="DegT_DnrJ_EryC1"/>
    <property type="match status" value="1"/>
</dbReference>
<dbReference type="Proteomes" id="UP000219689">
    <property type="component" value="Unassembled WGS sequence"/>
</dbReference>
<dbReference type="PANTHER" id="PTHR30244:SF34">
    <property type="entry name" value="DTDP-4-AMINO-4,6-DIDEOXYGALACTOSE TRANSAMINASE"/>
    <property type="match status" value="1"/>
</dbReference>
<evidence type="ECO:0000313" key="2">
    <source>
        <dbReference type="EMBL" id="PCR89018.1"/>
    </source>
</evidence>
<reference evidence="2 3" key="1">
    <citation type="submission" date="2017-09" db="EMBL/GenBank/DDBJ databases">
        <title>Genome sequences of Natrinema ejinorence JCM 13890T.</title>
        <authorList>
            <person name="Roh S.W."/>
            <person name="Kim Y.B."/>
            <person name="Kim J.Y."/>
        </authorList>
    </citation>
    <scope>NUCLEOTIDE SEQUENCE [LARGE SCALE GENOMIC DNA]</scope>
    <source>
        <strain evidence="2 3">JCM 13890</strain>
    </source>
</reference>
<dbReference type="SUPFAM" id="SSF53383">
    <property type="entry name" value="PLP-dependent transferases"/>
    <property type="match status" value="1"/>
</dbReference>
<dbReference type="EMBL" id="NXNI01000002">
    <property type="protein sequence ID" value="PCR89018.1"/>
    <property type="molecule type" value="Genomic_DNA"/>
</dbReference>
<dbReference type="InterPro" id="IPR015424">
    <property type="entry name" value="PyrdxlP-dep_Trfase"/>
</dbReference>
<gene>
    <name evidence="2" type="ORF">CP557_21375</name>
</gene>
<dbReference type="AlphaFoldDB" id="A0A2A5QQ78"/>
<dbReference type="OrthoDB" id="10355at2157"/>
<dbReference type="Gene3D" id="3.90.1150.10">
    <property type="entry name" value="Aspartate Aminotransferase, domain 1"/>
    <property type="match status" value="1"/>
</dbReference>
<keyword evidence="1" id="KW-0663">Pyridoxal phosphate</keyword>
<accession>A0A2A5QQ78</accession>
<evidence type="ECO:0000313" key="3">
    <source>
        <dbReference type="Proteomes" id="UP000219689"/>
    </source>
</evidence>
<name>A0A2A5QQ78_9EURY</name>
<dbReference type="CDD" id="cd00616">
    <property type="entry name" value="AHBA_syn"/>
    <property type="match status" value="1"/>
</dbReference>
<keyword evidence="2" id="KW-0032">Aminotransferase</keyword>
<comment type="caution">
    <text evidence="2">The sequence shown here is derived from an EMBL/GenBank/DDBJ whole genome shotgun (WGS) entry which is preliminary data.</text>
</comment>
<protein>
    <submittedName>
        <fullName evidence="2">Aminotransferase DegT</fullName>
    </submittedName>
</protein>
<comment type="similarity">
    <text evidence="1">Belongs to the DegT/DnrJ/EryC1 family.</text>
</comment>
<dbReference type="GO" id="GO:0030170">
    <property type="term" value="F:pyridoxal phosphate binding"/>
    <property type="evidence" value="ECO:0007669"/>
    <property type="project" value="TreeGrafter"/>
</dbReference>
<dbReference type="RefSeq" id="WP_097382035.1">
    <property type="nucleotide sequence ID" value="NZ_NXNI01000002.1"/>
</dbReference>
<dbReference type="PANTHER" id="PTHR30244">
    <property type="entry name" value="TRANSAMINASE"/>
    <property type="match status" value="1"/>
</dbReference>
<dbReference type="GO" id="GO:0000271">
    <property type="term" value="P:polysaccharide biosynthetic process"/>
    <property type="evidence" value="ECO:0007669"/>
    <property type="project" value="TreeGrafter"/>
</dbReference>